<evidence type="ECO:0000313" key="1">
    <source>
        <dbReference type="EMBL" id="ARF09033.1"/>
    </source>
</evidence>
<name>A0A1V0SBE7_9VIRU</name>
<proteinExistence type="predicted"/>
<sequence>MYSDNKDIDDLASDMEYFVSMFNIFQSYYKKLYKKPDNEDMFSDVDLNCETSTNRSMELLYEYMYEYKTNKKQNENLVKLYEKDSTEINQYDNIYALLVEDKITKLSPSFLSIIIYLADVEWTELDWKITKIKGEI</sequence>
<gene>
    <name evidence="1" type="ORF">Catovirus_1_1083</name>
</gene>
<dbReference type="EMBL" id="KY684083">
    <property type="protein sequence ID" value="ARF09033.1"/>
    <property type="molecule type" value="Genomic_DNA"/>
</dbReference>
<organism evidence="1">
    <name type="scientific">Catovirus CTV1</name>
    <dbReference type="NCBI Taxonomy" id="1977631"/>
    <lineage>
        <taxon>Viruses</taxon>
        <taxon>Varidnaviria</taxon>
        <taxon>Bamfordvirae</taxon>
        <taxon>Nucleocytoviricota</taxon>
        <taxon>Megaviricetes</taxon>
        <taxon>Imitervirales</taxon>
        <taxon>Mimiviridae</taxon>
        <taxon>Klosneuvirinae</taxon>
        <taxon>Catovirus</taxon>
    </lineage>
</organism>
<reference evidence="1" key="1">
    <citation type="journal article" date="2017" name="Science">
        <title>Giant viruses with an expanded complement of translation system components.</title>
        <authorList>
            <person name="Schulz F."/>
            <person name="Yutin N."/>
            <person name="Ivanova N.N."/>
            <person name="Ortega D.R."/>
            <person name="Lee T.K."/>
            <person name="Vierheilig J."/>
            <person name="Daims H."/>
            <person name="Horn M."/>
            <person name="Wagner M."/>
            <person name="Jensen G.J."/>
            <person name="Kyrpides N.C."/>
            <person name="Koonin E.V."/>
            <person name="Woyke T."/>
        </authorList>
    </citation>
    <scope>NUCLEOTIDE SEQUENCE</scope>
    <source>
        <strain evidence="1">CTV1</strain>
    </source>
</reference>
<accession>A0A1V0SBE7</accession>
<protein>
    <submittedName>
        <fullName evidence="1">Uncharacterized protein</fullName>
    </submittedName>
</protein>